<comment type="pathway">
    <text evidence="1 8">Metabolic intermediate biosynthesis; chorismate biosynthesis; chorismate from D-erythrose 4-phosphate and phosphoenolpyruvate: step 4/7.</text>
</comment>
<dbReference type="GO" id="GO:0019632">
    <property type="term" value="P:shikimate metabolic process"/>
    <property type="evidence" value="ECO:0007669"/>
    <property type="project" value="InterPro"/>
</dbReference>
<reference evidence="14 15" key="1">
    <citation type="submission" date="2015-11" db="EMBL/GenBank/DDBJ databases">
        <title>The genome of Candidatus Endoriftia persephone in Ridgeia piscesae and population structure of the North Eastern Pacific vestimentiferan symbionts.</title>
        <authorList>
            <person name="Perez M."/>
            <person name="Juniper K.S."/>
        </authorList>
    </citation>
    <scope>NUCLEOTIDE SEQUENCE [LARGE SCALE GENOMIC DNA]</scope>
    <source>
        <strain evidence="13">Ind10</strain>
        <strain evidence="12">Ind11</strain>
    </source>
</reference>
<dbReference type="AlphaFoldDB" id="A0A0T5YT31"/>
<name>A0A0T5YT31_9GAMM</name>
<dbReference type="PATRIC" id="fig|54398.3.peg.24"/>
<dbReference type="FunFam" id="3.40.50.720:FF:000104">
    <property type="entry name" value="Shikimate dehydrogenase (NADP(+))"/>
    <property type="match status" value="1"/>
</dbReference>
<dbReference type="GO" id="GO:0050661">
    <property type="term" value="F:NADP binding"/>
    <property type="evidence" value="ECO:0007669"/>
    <property type="project" value="InterPro"/>
</dbReference>
<dbReference type="STRING" id="54398.Ga0074115_10123"/>
<dbReference type="NCBIfam" id="NF001310">
    <property type="entry name" value="PRK00258.1-2"/>
    <property type="match status" value="1"/>
</dbReference>
<gene>
    <name evidence="8" type="primary">aroE</name>
    <name evidence="12" type="ORF">Ga0074115_10123</name>
    <name evidence="13" type="ORF">Ga0076813_13846</name>
</gene>
<comment type="similarity">
    <text evidence="8">Belongs to the shikimate dehydrogenase family.</text>
</comment>
<keyword evidence="15" id="KW-1185">Reference proteome</keyword>
<dbReference type="Gene3D" id="3.40.50.720">
    <property type="entry name" value="NAD(P)-binding Rossmann-like Domain"/>
    <property type="match status" value="1"/>
</dbReference>
<dbReference type="EMBL" id="LDXT01000095">
    <property type="protein sequence ID" value="KRT53692.1"/>
    <property type="molecule type" value="Genomic_DNA"/>
</dbReference>
<feature type="active site" description="Proton acceptor" evidence="8">
    <location>
        <position position="66"/>
    </location>
</feature>
<evidence type="ECO:0000259" key="10">
    <source>
        <dbReference type="Pfam" id="PF08501"/>
    </source>
</evidence>
<feature type="domain" description="Shikimate dehydrogenase substrate binding N-terminal" evidence="10">
    <location>
        <begin position="7"/>
        <end position="89"/>
    </location>
</feature>
<dbReference type="EMBL" id="LMXI01000310">
    <property type="protein sequence ID" value="KRT58592.1"/>
    <property type="molecule type" value="Genomic_DNA"/>
</dbReference>
<dbReference type="NCBIfam" id="TIGR00507">
    <property type="entry name" value="aroE"/>
    <property type="match status" value="1"/>
</dbReference>
<dbReference type="InterPro" id="IPR022893">
    <property type="entry name" value="Shikimate_DH_fam"/>
</dbReference>
<dbReference type="OrthoDB" id="9776868at2"/>
<dbReference type="Pfam" id="PF18317">
    <property type="entry name" value="SDH_C"/>
    <property type="match status" value="1"/>
</dbReference>
<dbReference type="SUPFAM" id="SSF53223">
    <property type="entry name" value="Aminoacid dehydrogenase-like, N-terminal domain"/>
    <property type="match status" value="1"/>
</dbReference>
<dbReference type="HAMAP" id="MF_00222">
    <property type="entry name" value="Shikimate_DH_AroE"/>
    <property type="match status" value="1"/>
</dbReference>
<organism evidence="12 15">
    <name type="scientific">endosymbiont of Ridgeia piscesae</name>
    <dbReference type="NCBI Taxonomy" id="54398"/>
    <lineage>
        <taxon>Bacteria</taxon>
        <taxon>Pseudomonadati</taxon>
        <taxon>Pseudomonadota</taxon>
        <taxon>Gammaproteobacteria</taxon>
        <taxon>sulfur-oxidizing symbionts</taxon>
    </lineage>
</organism>
<feature type="binding site" evidence="8">
    <location>
        <position position="87"/>
    </location>
    <ligand>
        <name>shikimate</name>
        <dbReference type="ChEBI" id="CHEBI:36208"/>
    </ligand>
</feature>
<dbReference type="Proteomes" id="UP000051276">
    <property type="component" value="Unassembled WGS sequence"/>
</dbReference>
<dbReference type="CDD" id="cd01065">
    <property type="entry name" value="NAD_bind_Shikimate_DH"/>
    <property type="match status" value="1"/>
</dbReference>
<evidence type="ECO:0000256" key="1">
    <source>
        <dbReference type="ARBA" id="ARBA00004871"/>
    </source>
</evidence>
<dbReference type="InterPro" id="IPR011342">
    <property type="entry name" value="Shikimate_DH"/>
</dbReference>
<dbReference type="GO" id="GO:0009073">
    <property type="term" value="P:aromatic amino acid family biosynthetic process"/>
    <property type="evidence" value="ECO:0007669"/>
    <property type="project" value="UniProtKB-KW"/>
</dbReference>
<feature type="binding site" evidence="8">
    <location>
        <begin position="15"/>
        <end position="17"/>
    </location>
    <ligand>
        <name>shikimate</name>
        <dbReference type="ChEBI" id="CHEBI:36208"/>
    </ligand>
</feature>
<keyword evidence="3 8" id="KW-0028">Amino-acid biosynthesis</keyword>
<evidence type="ECO:0000256" key="2">
    <source>
        <dbReference type="ARBA" id="ARBA00012962"/>
    </source>
</evidence>
<dbReference type="GO" id="GO:0005829">
    <property type="term" value="C:cytosol"/>
    <property type="evidence" value="ECO:0007669"/>
    <property type="project" value="TreeGrafter"/>
</dbReference>
<dbReference type="GO" id="GO:0008652">
    <property type="term" value="P:amino acid biosynthetic process"/>
    <property type="evidence" value="ECO:0007669"/>
    <property type="project" value="UniProtKB-KW"/>
</dbReference>
<comment type="caution">
    <text evidence="12">The sequence shown here is derived from an EMBL/GenBank/DDBJ whole genome shotgun (WGS) entry which is preliminary data.</text>
</comment>
<comment type="function">
    <text evidence="8">Involved in the biosynthesis of the chorismate, which leads to the biosynthesis of aromatic amino acids. Catalyzes the reversible NADPH linked reduction of 3-dehydroshikimate (DHSA) to yield shikimate (SA).</text>
</comment>
<evidence type="ECO:0000256" key="3">
    <source>
        <dbReference type="ARBA" id="ARBA00022605"/>
    </source>
</evidence>
<comment type="subunit">
    <text evidence="8">Homodimer.</text>
</comment>
<dbReference type="PANTHER" id="PTHR21089">
    <property type="entry name" value="SHIKIMATE DEHYDROGENASE"/>
    <property type="match status" value="1"/>
</dbReference>
<dbReference type="PANTHER" id="PTHR21089:SF1">
    <property type="entry name" value="BIFUNCTIONAL 3-DEHYDROQUINATE DEHYDRATASE_SHIKIMATE DEHYDROGENASE, CHLOROPLASTIC"/>
    <property type="match status" value="1"/>
</dbReference>
<dbReference type="InterPro" id="IPR013708">
    <property type="entry name" value="Shikimate_DH-bd_N"/>
</dbReference>
<evidence type="ECO:0000256" key="4">
    <source>
        <dbReference type="ARBA" id="ARBA00022857"/>
    </source>
</evidence>
<dbReference type="GO" id="GO:0009423">
    <property type="term" value="P:chorismate biosynthetic process"/>
    <property type="evidence" value="ECO:0007669"/>
    <property type="project" value="UniProtKB-UniRule"/>
</dbReference>
<proteinExistence type="inferred from homology"/>
<keyword evidence="4 8" id="KW-0521">NADP</keyword>
<evidence type="ECO:0000259" key="11">
    <source>
        <dbReference type="Pfam" id="PF18317"/>
    </source>
</evidence>
<feature type="binding site" evidence="8">
    <location>
        <begin position="152"/>
        <end position="157"/>
    </location>
    <ligand>
        <name>NADP(+)</name>
        <dbReference type="ChEBI" id="CHEBI:58349"/>
    </ligand>
</feature>
<feature type="binding site" evidence="8">
    <location>
        <position position="240"/>
    </location>
    <ligand>
        <name>NADP(+)</name>
        <dbReference type="ChEBI" id="CHEBI:58349"/>
    </ligand>
</feature>
<dbReference type="InterPro" id="IPR036291">
    <property type="entry name" value="NAD(P)-bd_dom_sf"/>
</dbReference>
<dbReference type="GO" id="GO:0004764">
    <property type="term" value="F:shikimate 3-dehydrogenase (NADP+) activity"/>
    <property type="evidence" value="ECO:0007669"/>
    <property type="project" value="UniProtKB-UniRule"/>
</dbReference>
<feature type="binding site" evidence="8">
    <location>
        <position position="216"/>
    </location>
    <ligand>
        <name>NADP(+)</name>
        <dbReference type="ChEBI" id="CHEBI:58349"/>
    </ligand>
</feature>
<dbReference type="UniPathway" id="UPA00053">
    <property type="reaction ID" value="UER00087"/>
</dbReference>
<dbReference type="InterPro" id="IPR046346">
    <property type="entry name" value="Aminoacid_DH-like_N_sf"/>
</dbReference>
<evidence type="ECO:0000256" key="8">
    <source>
        <dbReference type="HAMAP-Rule" id="MF_00222"/>
    </source>
</evidence>
<protein>
    <recommendedName>
        <fullName evidence="2 8">Shikimate dehydrogenase (NADP(+))</fullName>
        <shortName evidence="8">SDH</shortName>
        <ecNumber evidence="2 8">1.1.1.25</ecNumber>
    </recommendedName>
</protein>
<feature type="binding site" evidence="8">
    <location>
        <begin position="128"/>
        <end position="132"/>
    </location>
    <ligand>
        <name>NADP(+)</name>
        <dbReference type="ChEBI" id="CHEBI:58349"/>
    </ligand>
</feature>
<feature type="binding site" evidence="8">
    <location>
        <position position="62"/>
    </location>
    <ligand>
        <name>shikimate</name>
        <dbReference type="ChEBI" id="CHEBI:36208"/>
    </ligand>
</feature>
<accession>A0A0T5YT31</accession>
<dbReference type="Pfam" id="PF08501">
    <property type="entry name" value="Shikimate_dh_N"/>
    <property type="match status" value="1"/>
</dbReference>
<evidence type="ECO:0000256" key="6">
    <source>
        <dbReference type="ARBA" id="ARBA00023141"/>
    </source>
</evidence>
<dbReference type="EC" id="1.1.1.25" evidence="2 8"/>
<dbReference type="FunFam" id="3.40.50.10860:FF:000006">
    <property type="entry name" value="Shikimate dehydrogenase (NADP(+))"/>
    <property type="match status" value="1"/>
</dbReference>
<comment type="catalytic activity">
    <reaction evidence="7 8">
        <text>shikimate + NADP(+) = 3-dehydroshikimate + NADPH + H(+)</text>
        <dbReference type="Rhea" id="RHEA:17737"/>
        <dbReference type="ChEBI" id="CHEBI:15378"/>
        <dbReference type="ChEBI" id="CHEBI:16630"/>
        <dbReference type="ChEBI" id="CHEBI:36208"/>
        <dbReference type="ChEBI" id="CHEBI:57783"/>
        <dbReference type="ChEBI" id="CHEBI:58349"/>
        <dbReference type="EC" id="1.1.1.25"/>
    </reaction>
</comment>
<sequence length="271" mass="29396">MSDRYAVIGNPIEHSKSPLIHAAFARQTGEAIEYGRLLGRLDDFEGDAKRFFTEGGKGLNVTVPFKEQAWRMADELSQRAHTAGAVNTLIRLENNQLRGDNTDGVGLVRDLSHNHSFELADSRVLILGAGGAVRGVLRPLLEAKPKRLIIANRTAAKAYSLATGVAELGRVAGCGLDELEGMEFDLIINGTAAGLQGSVPQIPDSVLAKGGWCYDMLYSDQVTAFQQWGYDHKASRALDGLGMLVEQAAESFRLWRGILPHTKSVIAQLRG</sequence>
<evidence type="ECO:0000313" key="15">
    <source>
        <dbReference type="Proteomes" id="UP000051634"/>
    </source>
</evidence>
<evidence type="ECO:0000259" key="9">
    <source>
        <dbReference type="Pfam" id="PF01488"/>
    </source>
</evidence>
<evidence type="ECO:0000313" key="12">
    <source>
        <dbReference type="EMBL" id="KRT53692.1"/>
    </source>
</evidence>
<dbReference type="InterPro" id="IPR041121">
    <property type="entry name" value="SDH_C"/>
</dbReference>
<dbReference type="Pfam" id="PF01488">
    <property type="entry name" value="Shikimate_DH"/>
    <property type="match status" value="1"/>
</dbReference>
<evidence type="ECO:0000256" key="7">
    <source>
        <dbReference type="ARBA" id="ARBA00049442"/>
    </source>
</evidence>
<feature type="binding site" evidence="8">
    <location>
        <position position="247"/>
    </location>
    <ligand>
        <name>shikimate</name>
        <dbReference type="ChEBI" id="CHEBI:36208"/>
    </ligand>
</feature>
<dbReference type="RefSeq" id="WP_057955509.1">
    <property type="nucleotide sequence ID" value="NZ_KQ556882.1"/>
</dbReference>
<feature type="domain" description="SDH C-terminal" evidence="11">
    <location>
        <begin position="240"/>
        <end position="270"/>
    </location>
</feature>
<evidence type="ECO:0000313" key="14">
    <source>
        <dbReference type="Proteomes" id="UP000051276"/>
    </source>
</evidence>
<feature type="binding site" evidence="8">
    <location>
        <position position="218"/>
    </location>
    <ligand>
        <name>shikimate</name>
        <dbReference type="ChEBI" id="CHEBI:36208"/>
    </ligand>
</feature>
<dbReference type="Proteomes" id="UP000051634">
    <property type="component" value="Unassembled WGS sequence"/>
</dbReference>
<dbReference type="InterPro" id="IPR006151">
    <property type="entry name" value="Shikm_DH/Glu-tRNA_Rdtase"/>
</dbReference>
<feature type="binding site" evidence="8">
    <location>
        <position position="103"/>
    </location>
    <ligand>
        <name>shikimate</name>
        <dbReference type="ChEBI" id="CHEBI:36208"/>
    </ligand>
</feature>
<keyword evidence="5 8" id="KW-0560">Oxidoreductase</keyword>
<feature type="domain" description="Quinate/shikimate 5-dehydrogenase/glutamyl-tRNA reductase" evidence="9">
    <location>
        <begin position="117"/>
        <end position="193"/>
    </location>
</feature>
<dbReference type="Gene3D" id="3.40.50.10860">
    <property type="entry name" value="Leucine Dehydrogenase, chain A, domain 1"/>
    <property type="match status" value="1"/>
</dbReference>
<comment type="caution">
    <text evidence="8">Lacks conserved residue(s) required for the propagation of feature annotation.</text>
</comment>
<keyword evidence="6 8" id="KW-0057">Aromatic amino acid biosynthesis</keyword>
<dbReference type="SUPFAM" id="SSF51735">
    <property type="entry name" value="NAD(P)-binding Rossmann-fold domains"/>
    <property type="match status" value="1"/>
</dbReference>
<evidence type="ECO:0000313" key="13">
    <source>
        <dbReference type="EMBL" id="KRT58592.1"/>
    </source>
</evidence>
<evidence type="ECO:0000256" key="5">
    <source>
        <dbReference type="ARBA" id="ARBA00023002"/>
    </source>
</evidence>